<dbReference type="PRINTS" id="PR00480">
    <property type="entry name" value="ASTACIN"/>
</dbReference>
<feature type="domain" description="Peptidase M12A" evidence="14">
    <location>
        <begin position="814"/>
        <end position="1022"/>
    </location>
</feature>
<evidence type="ECO:0000256" key="5">
    <source>
        <dbReference type="ARBA" id="ARBA00022833"/>
    </source>
</evidence>
<feature type="region of interest" description="Disordered" evidence="12">
    <location>
        <begin position="288"/>
        <end position="323"/>
    </location>
</feature>
<feature type="binding site" evidence="10">
    <location>
        <position position="916"/>
    </location>
    <ligand>
        <name>Zn(2+)</name>
        <dbReference type="ChEBI" id="CHEBI:29105"/>
        <note>catalytic</note>
    </ligand>
</feature>
<organism evidence="15 16">
    <name type="scientific">Caenorhabditis bovis</name>
    <dbReference type="NCBI Taxonomy" id="2654633"/>
    <lineage>
        <taxon>Eukaryota</taxon>
        <taxon>Metazoa</taxon>
        <taxon>Ecdysozoa</taxon>
        <taxon>Nematoda</taxon>
        <taxon>Chromadorea</taxon>
        <taxon>Rhabditida</taxon>
        <taxon>Rhabditina</taxon>
        <taxon>Rhabditomorpha</taxon>
        <taxon>Rhabditoidea</taxon>
        <taxon>Rhabditidae</taxon>
        <taxon>Peloderinae</taxon>
        <taxon>Caenorhabditis</taxon>
    </lineage>
</organism>
<feature type="binding site" evidence="10">
    <location>
        <position position="920"/>
    </location>
    <ligand>
        <name>Zn(2+)</name>
        <dbReference type="ChEBI" id="CHEBI:29105"/>
        <note>catalytic</note>
    </ligand>
</feature>
<dbReference type="GO" id="GO:0008270">
    <property type="term" value="F:zinc ion binding"/>
    <property type="evidence" value="ECO:0007669"/>
    <property type="project" value="UniProtKB-UniRule"/>
</dbReference>
<keyword evidence="8" id="KW-1015">Disulfide bond</keyword>
<keyword evidence="3 10" id="KW-0479">Metal-binding</keyword>
<dbReference type="PANTHER" id="PTHR10127:SF802">
    <property type="entry name" value="ZINC METALLOPROTEINASE NAS-10"/>
    <property type="match status" value="1"/>
</dbReference>
<comment type="cofactor">
    <cofactor evidence="10 11">
        <name>Zn(2+)</name>
        <dbReference type="ChEBI" id="CHEBI:29105"/>
    </cofactor>
    <text evidence="10 11">Binds 1 zinc ion per subunit.</text>
</comment>
<evidence type="ECO:0000256" key="11">
    <source>
        <dbReference type="RuleBase" id="RU361183"/>
    </source>
</evidence>
<feature type="binding site" evidence="10">
    <location>
        <position position="926"/>
    </location>
    <ligand>
        <name>Zn(2+)</name>
        <dbReference type="ChEBI" id="CHEBI:29105"/>
        <note>catalytic</note>
    </ligand>
</feature>
<protein>
    <recommendedName>
        <fullName evidence="11">Metalloendopeptidase</fullName>
        <ecNumber evidence="11">3.4.24.-</ecNumber>
    </recommendedName>
</protein>
<proteinExistence type="predicted"/>
<feature type="active site" evidence="10">
    <location>
        <position position="917"/>
    </location>
</feature>
<dbReference type="InterPro" id="IPR003582">
    <property type="entry name" value="ShKT_dom"/>
</dbReference>
<evidence type="ECO:0000256" key="1">
    <source>
        <dbReference type="ARBA" id="ARBA00002657"/>
    </source>
</evidence>
<dbReference type="InterPro" id="IPR001506">
    <property type="entry name" value="Peptidase_M12A"/>
</dbReference>
<dbReference type="FunFam" id="1.10.10.1940:FF:000004">
    <property type="entry name" value="Metalloendopeptidase"/>
    <property type="match status" value="2"/>
</dbReference>
<feature type="binding site" evidence="10">
    <location>
        <position position="430"/>
    </location>
    <ligand>
        <name>Zn(2+)</name>
        <dbReference type="ChEBI" id="CHEBI:29105"/>
        <note>catalytic</note>
    </ligand>
</feature>
<dbReference type="PROSITE" id="PS51864">
    <property type="entry name" value="ASTACIN"/>
    <property type="match status" value="2"/>
</dbReference>
<dbReference type="GO" id="GO:0004222">
    <property type="term" value="F:metalloendopeptidase activity"/>
    <property type="evidence" value="ECO:0007669"/>
    <property type="project" value="UniProtKB-UniRule"/>
</dbReference>
<feature type="active site" evidence="10">
    <location>
        <position position="431"/>
    </location>
</feature>
<evidence type="ECO:0000313" key="15">
    <source>
        <dbReference type="EMBL" id="CAB3400264.1"/>
    </source>
</evidence>
<gene>
    <name evidence="15" type="ORF">CBOVIS_LOCUS3236</name>
</gene>
<dbReference type="CDD" id="cd04280">
    <property type="entry name" value="ZnMc_astacin_like"/>
    <property type="match status" value="2"/>
</dbReference>
<dbReference type="Gene3D" id="3.40.390.10">
    <property type="entry name" value="Collagenase (Catalytic Domain)"/>
    <property type="match status" value="2"/>
</dbReference>
<dbReference type="AlphaFoldDB" id="A0A8S1EJZ3"/>
<comment type="caution">
    <text evidence="15">The sequence shown here is derived from an EMBL/GenBank/DDBJ whole genome shotgun (WGS) entry which is preliminary data.</text>
</comment>
<evidence type="ECO:0000259" key="14">
    <source>
        <dbReference type="PROSITE" id="PS51864"/>
    </source>
</evidence>
<dbReference type="PROSITE" id="PS51670">
    <property type="entry name" value="SHKT"/>
    <property type="match status" value="2"/>
</dbReference>
<feature type="binding site" evidence="10">
    <location>
        <position position="434"/>
    </location>
    <ligand>
        <name>Zn(2+)</name>
        <dbReference type="ChEBI" id="CHEBI:29105"/>
        <note>catalytic</note>
    </ligand>
</feature>
<dbReference type="InterPro" id="IPR024079">
    <property type="entry name" value="MetalloPept_cat_dom_sf"/>
</dbReference>
<dbReference type="SUPFAM" id="SSF55486">
    <property type="entry name" value="Metalloproteases ('zincins'), catalytic domain"/>
    <property type="match status" value="2"/>
</dbReference>
<evidence type="ECO:0000256" key="9">
    <source>
        <dbReference type="PROSITE-ProRule" id="PRU01005"/>
    </source>
</evidence>
<comment type="caution">
    <text evidence="9">Lacks conserved residue(s) required for the propagation of feature annotation.</text>
</comment>
<accession>A0A8S1EJZ3</accession>
<dbReference type="EMBL" id="CADEPM010000002">
    <property type="protein sequence ID" value="CAB3400264.1"/>
    <property type="molecule type" value="Genomic_DNA"/>
</dbReference>
<dbReference type="Gene3D" id="1.10.10.1940">
    <property type="match status" value="2"/>
</dbReference>
<feature type="domain" description="Peptidase M12A" evidence="14">
    <location>
        <begin position="329"/>
        <end position="540"/>
    </location>
</feature>
<keyword evidence="6 10" id="KW-0482">Metalloprotease</keyword>
<evidence type="ECO:0000256" key="10">
    <source>
        <dbReference type="PROSITE-ProRule" id="PRU01211"/>
    </source>
</evidence>
<dbReference type="SMART" id="SM00235">
    <property type="entry name" value="ZnMc"/>
    <property type="match status" value="2"/>
</dbReference>
<feature type="binding site" evidence="10">
    <location>
        <position position="440"/>
    </location>
    <ligand>
        <name>Zn(2+)</name>
        <dbReference type="ChEBI" id="CHEBI:29105"/>
        <note>catalytic</note>
    </ligand>
</feature>
<evidence type="ECO:0000256" key="8">
    <source>
        <dbReference type="ARBA" id="ARBA00023157"/>
    </source>
</evidence>
<dbReference type="FunFam" id="3.40.390.10:FF:000050">
    <property type="entry name" value="Metalloendopeptidase"/>
    <property type="match status" value="1"/>
</dbReference>
<evidence type="ECO:0000313" key="16">
    <source>
        <dbReference type="Proteomes" id="UP000494206"/>
    </source>
</evidence>
<evidence type="ECO:0000256" key="4">
    <source>
        <dbReference type="ARBA" id="ARBA00022801"/>
    </source>
</evidence>
<dbReference type="OrthoDB" id="291007at2759"/>
<dbReference type="EC" id="3.4.24.-" evidence="11"/>
<dbReference type="Proteomes" id="UP000494206">
    <property type="component" value="Unassembled WGS sequence"/>
</dbReference>
<keyword evidence="7" id="KW-0865">Zymogen</keyword>
<dbReference type="PANTHER" id="PTHR10127">
    <property type="entry name" value="DISCOIDIN, CUB, EGF, LAMININ , AND ZINC METALLOPROTEASE DOMAIN CONTAINING"/>
    <property type="match status" value="1"/>
</dbReference>
<dbReference type="Pfam" id="PF01549">
    <property type="entry name" value="ShK"/>
    <property type="match status" value="2"/>
</dbReference>
<evidence type="ECO:0000256" key="6">
    <source>
        <dbReference type="ARBA" id="ARBA00023049"/>
    </source>
</evidence>
<keyword evidence="4 10" id="KW-0378">Hydrolase</keyword>
<evidence type="ECO:0000259" key="13">
    <source>
        <dbReference type="PROSITE" id="PS51670"/>
    </source>
</evidence>
<keyword evidence="16" id="KW-1185">Reference proteome</keyword>
<evidence type="ECO:0000256" key="12">
    <source>
        <dbReference type="SAM" id="MobiDB-lite"/>
    </source>
</evidence>
<name>A0A8S1EJZ3_9PELO</name>
<feature type="domain" description="ShKT" evidence="13">
    <location>
        <begin position="539"/>
        <end position="575"/>
    </location>
</feature>
<dbReference type="InterPro" id="IPR006026">
    <property type="entry name" value="Peptidase_Metallo"/>
</dbReference>
<dbReference type="SMART" id="SM00254">
    <property type="entry name" value="ShKT"/>
    <property type="match status" value="2"/>
</dbReference>
<keyword evidence="2 10" id="KW-0645">Protease</keyword>
<evidence type="ECO:0000256" key="2">
    <source>
        <dbReference type="ARBA" id="ARBA00022670"/>
    </source>
</evidence>
<reference evidence="15 16" key="1">
    <citation type="submission" date="2020-04" db="EMBL/GenBank/DDBJ databases">
        <authorList>
            <person name="Laetsch R D."/>
            <person name="Stevens L."/>
            <person name="Kumar S."/>
            <person name="Blaxter L. M."/>
        </authorList>
    </citation>
    <scope>NUCLEOTIDE SEQUENCE [LARGE SCALE GENOMIC DNA]</scope>
</reference>
<dbReference type="InterPro" id="IPR034035">
    <property type="entry name" value="Astacin-like_dom"/>
</dbReference>
<keyword evidence="5 10" id="KW-0862">Zinc</keyword>
<dbReference type="Pfam" id="PF01400">
    <property type="entry name" value="Astacin"/>
    <property type="match status" value="2"/>
</dbReference>
<feature type="domain" description="ShKT" evidence="13">
    <location>
        <begin position="1025"/>
        <end position="1061"/>
    </location>
</feature>
<comment type="function">
    <text evidence="1">Metalloprotease.</text>
</comment>
<evidence type="ECO:0000256" key="7">
    <source>
        <dbReference type="ARBA" id="ARBA00023145"/>
    </source>
</evidence>
<dbReference type="GO" id="GO:0006508">
    <property type="term" value="P:proteolysis"/>
    <property type="evidence" value="ECO:0007669"/>
    <property type="project" value="UniProtKB-KW"/>
</dbReference>
<sequence>MEYYIPILVCLTFFVSYIEGQGMGGWWDRRGFGSPWGKFGGRGFPILPPPRGFLIPPPVPPPGFPTGPFGGLERFTNNIFHFLYCHNRFKDISKNRRHLGRGEWRRKARMFCHRFPGHPHCRKGKIPDQNEVSDMLKKMKYGNIGQFLRRVPRIRIDDPLRNVDKRLQGFLGGFHHQFGHIDRDVFKKIKDICKSRRCKEQPENAKKSRDIITEKMIAFEQKITGKDPSDRVNLRLDRTLQLKEALLERGNLTADIVPVDNGIFDQDTLLTEEQANILLNELNKGGVGADEIPLPETDSDDSEEDTGKKPVVKTPISNPNATKARPKKSALYFEGNLIKKWGSGSPIPFVLDDSLESIDKNDVRAAIYEIEKNTCIRFRELSAPPSGSHIVYYKVDSPTFCGLSYVGRADPANPIYLSFGCDNNKGVAIHETMHALGVAHQHLRTDRDQFITINWSNIDPQQYDSFVVVDSKLYTSYGVKYAYDSIMHYNAYTAAQNFAVATMTPKNNPAVNLKLLGQRDRMAKEDIEILRKMYCMPGCEDQNVYCGAWALRNLCTNPSHNRYMANTCKKSCNLCSGNLGDLIGGIGEMVTGITSQLGLDLNDDLMHMAKGPRPDDATWNRQARRFCRRYPGHPKCRDGLPQFNDLQSIINGIITDAGKWLPKVPLIDIRDPLAGINDDLKNVLSGLLLQFGDLGKKVTGSLRNVCKRRNCLQQNEKTHKTKTDVLSRLTKFEKNMVGKDTTDKINLRFDRTLQLKQALLEKANLKGVIAPEDNGIFDRDVLLTEQQANFMLNELGKGGEGASFAGSPPARRGRASVFFEENPVQKWPTNQPVPYTFDASLSDLDKNDVNAALKEIERNTCIRFKYFANTPKGNHINYQKVDSPTFCGLSYIGRVEPANPVYLSFLCGNARGIAIHETMHALGVNHQHLRMDRDQHIKIDWSNIDPQQYDSFVVADSKLYTTYGVKYAYDSIMHYNAYTAAMDISKPTMIPLKNQQTNIGLLGQRAKMSTADIEILNKMYCKPGCEDKNVYCGAWALQGVCTNPNNNIWMAANCKKSCNLC</sequence>
<evidence type="ECO:0000256" key="3">
    <source>
        <dbReference type="ARBA" id="ARBA00022723"/>
    </source>
</evidence>